<sequence>MRILVTGSAGHLGEALVRVLEGQGHDVVGLDLLASPTTRAVGSVADRAFVRAAVRGVEGIVHAATLHKPHVASHARQDFVDTNVTGTLNLLEAAADAGVGRFVFTSTTSTFGRALIPPAGAPAAWITEDVPPVPRNVYGATKTAAEDLCELVHRDHGLPVLILRTSRFFPEPDDRDEVRARYEDLNIKVNELLYRRVDLEDVVGAHVLALERAPALGFGRYVISATTPFVPGDLAELRTDAPAVVRRRAGDFEDVYRERGWKMFPAIERVYVNERARTELGWAPRYDFRRALDLLRAGQDPRSALAASVGAKGYHAESTGVYTARP</sequence>
<dbReference type="EMBL" id="CADCVO010000561">
    <property type="protein sequence ID" value="CAA9524435.1"/>
    <property type="molecule type" value="Genomic_DNA"/>
</dbReference>
<dbReference type="InterPro" id="IPR036291">
    <property type="entry name" value="NAD(P)-bd_dom_sf"/>
</dbReference>
<dbReference type="Gene3D" id="3.40.50.720">
    <property type="entry name" value="NAD(P)-binding Rossmann-like Domain"/>
    <property type="match status" value="1"/>
</dbReference>
<feature type="domain" description="NAD-dependent epimerase/dehydratase" evidence="1">
    <location>
        <begin position="3"/>
        <end position="180"/>
    </location>
</feature>
<accession>A0A6J4TIW0</accession>
<reference evidence="2" key="1">
    <citation type="submission" date="2020-02" db="EMBL/GenBank/DDBJ databases">
        <authorList>
            <person name="Meier V. D."/>
        </authorList>
    </citation>
    <scope>NUCLEOTIDE SEQUENCE</scope>
    <source>
        <strain evidence="2">AVDCRST_MAG13</strain>
    </source>
</reference>
<dbReference type="InterPro" id="IPR001509">
    <property type="entry name" value="Epimerase_deHydtase"/>
</dbReference>
<dbReference type="GO" id="GO:0003978">
    <property type="term" value="F:UDP-glucose 4-epimerase activity"/>
    <property type="evidence" value="ECO:0007669"/>
    <property type="project" value="UniProtKB-EC"/>
</dbReference>
<name>A0A6J4TIW0_9ACTN</name>
<dbReference type="CDD" id="cd08946">
    <property type="entry name" value="SDR_e"/>
    <property type="match status" value="1"/>
</dbReference>
<protein>
    <submittedName>
        <fullName evidence="2">UDP-glucose 4-epimerase</fullName>
        <ecNumber evidence="2">5.1.3.2</ecNumber>
    </submittedName>
</protein>
<dbReference type="SUPFAM" id="SSF51735">
    <property type="entry name" value="NAD(P)-binding Rossmann-fold domains"/>
    <property type="match status" value="1"/>
</dbReference>
<dbReference type="EC" id="5.1.3.2" evidence="2"/>
<evidence type="ECO:0000313" key="2">
    <source>
        <dbReference type="EMBL" id="CAA9524435.1"/>
    </source>
</evidence>
<dbReference type="PANTHER" id="PTHR43245:SF54">
    <property type="entry name" value="BLL0593 PROTEIN"/>
    <property type="match status" value="1"/>
</dbReference>
<dbReference type="InterPro" id="IPR050177">
    <property type="entry name" value="Lipid_A_modif_metabolic_enz"/>
</dbReference>
<gene>
    <name evidence="2" type="ORF">AVDCRST_MAG13-3608</name>
</gene>
<dbReference type="AlphaFoldDB" id="A0A6J4TIW0"/>
<dbReference type="PANTHER" id="PTHR43245">
    <property type="entry name" value="BIFUNCTIONAL POLYMYXIN RESISTANCE PROTEIN ARNA"/>
    <property type="match status" value="1"/>
</dbReference>
<proteinExistence type="predicted"/>
<dbReference type="Pfam" id="PF01370">
    <property type="entry name" value="Epimerase"/>
    <property type="match status" value="1"/>
</dbReference>
<keyword evidence="2" id="KW-0413">Isomerase</keyword>
<evidence type="ECO:0000259" key="1">
    <source>
        <dbReference type="Pfam" id="PF01370"/>
    </source>
</evidence>
<organism evidence="2">
    <name type="scientific">uncultured Solirubrobacteraceae bacterium</name>
    <dbReference type="NCBI Taxonomy" id="1162706"/>
    <lineage>
        <taxon>Bacteria</taxon>
        <taxon>Bacillati</taxon>
        <taxon>Actinomycetota</taxon>
        <taxon>Thermoleophilia</taxon>
        <taxon>Solirubrobacterales</taxon>
        <taxon>Solirubrobacteraceae</taxon>
        <taxon>environmental samples</taxon>
    </lineage>
</organism>